<accession>A0A0M0K0M1</accession>
<gene>
    <name evidence="1" type="ORF">Ctob_007078</name>
</gene>
<evidence type="ECO:0000313" key="2">
    <source>
        <dbReference type="Proteomes" id="UP000037460"/>
    </source>
</evidence>
<organism evidence="1 2">
    <name type="scientific">Chrysochromulina tobinii</name>
    <dbReference type="NCBI Taxonomy" id="1460289"/>
    <lineage>
        <taxon>Eukaryota</taxon>
        <taxon>Haptista</taxon>
        <taxon>Haptophyta</taxon>
        <taxon>Prymnesiophyceae</taxon>
        <taxon>Prymnesiales</taxon>
        <taxon>Chrysochromulinaceae</taxon>
        <taxon>Chrysochromulina</taxon>
    </lineage>
</organism>
<dbReference type="Proteomes" id="UP000037460">
    <property type="component" value="Unassembled WGS sequence"/>
</dbReference>
<evidence type="ECO:0000313" key="1">
    <source>
        <dbReference type="EMBL" id="KOO32132.1"/>
    </source>
</evidence>
<dbReference type="EMBL" id="JWZX01001844">
    <property type="protein sequence ID" value="KOO32132.1"/>
    <property type="molecule type" value="Genomic_DNA"/>
</dbReference>
<proteinExistence type="predicted"/>
<keyword evidence="2" id="KW-1185">Reference proteome</keyword>
<comment type="caution">
    <text evidence="1">The sequence shown here is derived from an EMBL/GenBank/DDBJ whole genome shotgun (WGS) entry which is preliminary data.</text>
</comment>
<reference evidence="2" key="1">
    <citation type="journal article" date="2015" name="PLoS Genet.">
        <title>Genome Sequence and Transcriptome Analyses of Chrysochromulina tobin: Metabolic Tools for Enhanced Algal Fitness in the Prominent Order Prymnesiales (Haptophyceae).</title>
        <authorList>
            <person name="Hovde B.T."/>
            <person name="Deodato C.R."/>
            <person name="Hunsperger H.M."/>
            <person name="Ryken S.A."/>
            <person name="Yost W."/>
            <person name="Jha R.K."/>
            <person name="Patterson J."/>
            <person name="Monnat R.J. Jr."/>
            <person name="Barlow S.B."/>
            <person name="Starkenburg S.R."/>
            <person name="Cattolico R.A."/>
        </authorList>
    </citation>
    <scope>NUCLEOTIDE SEQUENCE</scope>
    <source>
        <strain evidence="2">CCMP291</strain>
    </source>
</reference>
<sequence>MAHSASRSPGITSLTRFSTPKAYAEASGRRYVRYAYSAQKCTGELDGTECVDGSLIKRRTLATVTMSSISQYRTNTERERMRELGQARNVEVLWLLTFSAPDAAFDSLQPAFEKASASFYVPLEESS</sequence>
<name>A0A0M0K0M1_9EUKA</name>
<protein>
    <submittedName>
        <fullName evidence="1">Uncharacterized protein</fullName>
    </submittedName>
</protein>
<dbReference type="AlphaFoldDB" id="A0A0M0K0M1"/>